<keyword evidence="2" id="KW-0808">Transferase</keyword>
<organism evidence="8 9">
    <name type="scientific">Paragonimus heterotremus</name>
    <dbReference type="NCBI Taxonomy" id="100268"/>
    <lineage>
        <taxon>Eukaryota</taxon>
        <taxon>Metazoa</taxon>
        <taxon>Spiralia</taxon>
        <taxon>Lophotrochozoa</taxon>
        <taxon>Platyhelminthes</taxon>
        <taxon>Trematoda</taxon>
        <taxon>Digenea</taxon>
        <taxon>Plagiorchiida</taxon>
        <taxon>Troglotremata</taxon>
        <taxon>Troglotrematidae</taxon>
        <taxon>Paragonimus</taxon>
    </lineage>
</organism>
<dbReference type="InterPro" id="IPR000719">
    <property type="entry name" value="Prot_kinase_dom"/>
</dbReference>
<dbReference type="EMBL" id="LUCH01001772">
    <property type="protein sequence ID" value="KAF5402504.1"/>
    <property type="molecule type" value="Genomic_DNA"/>
</dbReference>
<feature type="domain" description="Protein kinase" evidence="7">
    <location>
        <begin position="1"/>
        <end position="179"/>
    </location>
</feature>
<dbReference type="Gene3D" id="1.10.510.10">
    <property type="entry name" value="Transferase(Phosphotransferase) domain 1"/>
    <property type="match status" value="1"/>
</dbReference>
<dbReference type="Proteomes" id="UP000748531">
    <property type="component" value="Unassembled WGS sequence"/>
</dbReference>
<dbReference type="SMART" id="SM00220">
    <property type="entry name" value="S_TKc"/>
    <property type="match status" value="1"/>
</dbReference>
<evidence type="ECO:0000256" key="5">
    <source>
        <dbReference type="ARBA" id="ARBA00022840"/>
    </source>
</evidence>
<feature type="compositionally biased region" description="Polar residues" evidence="6">
    <location>
        <begin position="312"/>
        <end position="339"/>
    </location>
</feature>
<protein>
    <submittedName>
        <fullName evidence="8">Mitogen-activated protein kinase</fullName>
    </submittedName>
</protein>
<keyword evidence="5" id="KW-0067">ATP-binding</keyword>
<dbReference type="AlphaFoldDB" id="A0A8J4WJE1"/>
<evidence type="ECO:0000259" key="7">
    <source>
        <dbReference type="PROSITE" id="PS50011"/>
    </source>
</evidence>
<dbReference type="GO" id="GO:0004674">
    <property type="term" value="F:protein serine/threonine kinase activity"/>
    <property type="evidence" value="ECO:0007669"/>
    <property type="project" value="UniProtKB-KW"/>
</dbReference>
<dbReference type="SUPFAM" id="SSF56112">
    <property type="entry name" value="Protein kinase-like (PK-like)"/>
    <property type="match status" value="1"/>
</dbReference>
<evidence type="ECO:0000256" key="4">
    <source>
        <dbReference type="ARBA" id="ARBA00022777"/>
    </source>
</evidence>
<evidence type="ECO:0000256" key="3">
    <source>
        <dbReference type="ARBA" id="ARBA00022741"/>
    </source>
</evidence>
<evidence type="ECO:0000256" key="1">
    <source>
        <dbReference type="ARBA" id="ARBA00022527"/>
    </source>
</evidence>
<dbReference type="InterPro" id="IPR011009">
    <property type="entry name" value="Kinase-like_dom_sf"/>
</dbReference>
<sequence>PSNVLLDSDCLVKLCDFGLTRSLSSSVTVNRASVEYFAESSVDDVDPELTEYVATRWYRAPEILLASNRYTKYVDMWSLGCILAEMLIGKPLFPGTSTINQIERIVSVVSRPSQQDIMCLHSDYGISVLERALQKPSTSLESLFPADVDKCALDMVKKLLQLNPVKRLTVEKALEHPYVQRFRDPAKEIVMDHAVTPPLNDDRQLSVADYRTKLYEIILEKKAQRRIKRLLRSADGTENSPVTDQSPSPRAQNAIQSHSPTLDEATQTNFPPINRKKQQPSSRPFCATTYAREEQPQSNFNRPAPHSPPGSVLQNEQQTYQHQSTKGARNLGTNHNSPLKKQISANGSVQHAHNSLHQNGMFQRTKPSMSHGHDMQASRLTDKSPGTENHTLNKIRSYSKEMDNPVILRTFAGKEMANQILKGGDTTRQALQKKVGFAAQAHPGLVGAGGDGHRRGGAPSAGSYAQTYGTVSRSQLAQIRTCQWTR</sequence>
<dbReference type="InterPro" id="IPR050117">
    <property type="entry name" value="MAPK"/>
</dbReference>
<keyword evidence="1" id="KW-0723">Serine/threonine-protein kinase</keyword>
<proteinExistence type="predicted"/>
<feature type="non-terminal residue" evidence="8">
    <location>
        <position position="1"/>
    </location>
</feature>
<feature type="compositionally biased region" description="Basic and acidic residues" evidence="6">
    <location>
        <begin position="371"/>
        <end position="382"/>
    </location>
</feature>
<keyword evidence="4 8" id="KW-0418">Kinase</keyword>
<keyword evidence="9" id="KW-1185">Reference proteome</keyword>
<evidence type="ECO:0000313" key="8">
    <source>
        <dbReference type="EMBL" id="KAF5402504.1"/>
    </source>
</evidence>
<feature type="region of interest" description="Disordered" evidence="6">
    <location>
        <begin position="445"/>
        <end position="464"/>
    </location>
</feature>
<feature type="region of interest" description="Disordered" evidence="6">
    <location>
        <begin position="366"/>
        <end position="389"/>
    </location>
</feature>
<dbReference type="FunFam" id="1.10.510.10:FF:000624">
    <property type="entry name" value="Mitogen-activated protein kinase"/>
    <property type="match status" value="1"/>
</dbReference>
<dbReference type="OrthoDB" id="192887at2759"/>
<dbReference type="GO" id="GO:0005524">
    <property type="term" value="F:ATP binding"/>
    <property type="evidence" value="ECO:0007669"/>
    <property type="project" value="UniProtKB-KW"/>
</dbReference>
<keyword evidence="3" id="KW-0547">Nucleotide-binding</keyword>
<evidence type="ECO:0000313" key="9">
    <source>
        <dbReference type="Proteomes" id="UP000748531"/>
    </source>
</evidence>
<reference evidence="8" key="1">
    <citation type="submission" date="2019-05" db="EMBL/GenBank/DDBJ databases">
        <title>Annotation for the trematode Paragonimus heterotremus.</title>
        <authorList>
            <person name="Choi Y.-J."/>
        </authorList>
    </citation>
    <scope>NUCLEOTIDE SEQUENCE</scope>
    <source>
        <strain evidence="8">LC</strain>
    </source>
</reference>
<dbReference type="PANTHER" id="PTHR24055">
    <property type="entry name" value="MITOGEN-ACTIVATED PROTEIN KINASE"/>
    <property type="match status" value="1"/>
</dbReference>
<name>A0A8J4WJE1_9TREM</name>
<gene>
    <name evidence="8" type="ORF">PHET_04206</name>
</gene>
<comment type="caution">
    <text evidence="8">The sequence shown here is derived from an EMBL/GenBank/DDBJ whole genome shotgun (WGS) entry which is preliminary data.</text>
</comment>
<dbReference type="Pfam" id="PF00069">
    <property type="entry name" value="Pkinase"/>
    <property type="match status" value="1"/>
</dbReference>
<feature type="compositionally biased region" description="Polar residues" evidence="6">
    <location>
        <begin position="236"/>
        <end position="271"/>
    </location>
</feature>
<accession>A0A8J4WJE1</accession>
<dbReference type="PROSITE" id="PS50011">
    <property type="entry name" value="PROTEIN_KINASE_DOM"/>
    <property type="match status" value="1"/>
</dbReference>
<feature type="region of interest" description="Disordered" evidence="6">
    <location>
        <begin position="231"/>
        <end position="339"/>
    </location>
</feature>
<evidence type="ECO:0000256" key="6">
    <source>
        <dbReference type="SAM" id="MobiDB-lite"/>
    </source>
</evidence>
<evidence type="ECO:0000256" key="2">
    <source>
        <dbReference type="ARBA" id="ARBA00022679"/>
    </source>
</evidence>